<keyword evidence="7" id="KW-1185">Reference proteome</keyword>
<sequence length="232" mass="25818">MSIRLSNVSKFYGNQEVLHNVSFEVHPGEIAAFLGPNGAGKSTCMRIITGWLTDFKGTVSVCGNDITKDPIAAKRCIGYLPENNPLYPEMYVREYLEYVGQIYRVANLHGLVDKMIERVKLEEVCGKTIGTLSKGFCQRVGLAQALIHNPEVLILDEPSSGLDPNQLTEIHSLIRELGKEKTILFSSHSLQEVSELCEHAIIIHKGNIVADAPISELTKEEPLEDIFKRLTK</sequence>
<dbReference type="GO" id="GO:0005524">
    <property type="term" value="F:ATP binding"/>
    <property type="evidence" value="ECO:0007669"/>
    <property type="project" value="UniProtKB-KW"/>
</dbReference>
<dbReference type="InterPro" id="IPR003593">
    <property type="entry name" value="AAA+_ATPase"/>
</dbReference>
<dbReference type="SUPFAM" id="SSF52540">
    <property type="entry name" value="P-loop containing nucleoside triphosphate hydrolases"/>
    <property type="match status" value="1"/>
</dbReference>
<protein>
    <submittedName>
        <fullName evidence="6">Protein involved in gliding motility GldA</fullName>
    </submittedName>
</protein>
<name>A0A1M4ZVK1_9BACE</name>
<dbReference type="AlphaFoldDB" id="A0A1M4ZVK1"/>
<dbReference type="PANTHER" id="PTHR43335:SF4">
    <property type="entry name" value="ABC TRANSPORTER, ATP-BINDING PROTEIN"/>
    <property type="match status" value="1"/>
</dbReference>
<dbReference type="STRING" id="1297750.SAMN05444405_10663"/>
<dbReference type="Gene3D" id="3.40.50.300">
    <property type="entry name" value="P-loop containing nucleotide triphosphate hydrolases"/>
    <property type="match status" value="1"/>
</dbReference>
<proteinExistence type="inferred from homology"/>
<accession>A0A1M4ZVK1</accession>
<gene>
    <name evidence="6" type="ORF">SAMN05444405_10663</name>
</gene>
<keyword evidence="4" id="KW-0067">ATP-binding</keyword>
<dbReference type="OrthoDB" id="9801987at2"/>
<comment type="similarity">
    <text evidence="1">Belongs to the ABC transporter superfamily.</text>
</comment>
<dbReference type="Proteomes" id="UP000184509">
    <property type="component" value="Unassembled WGS sequence"/>
</dbReference>
<dbReference type="RefSeq" id="WP_073400650.1">
    <property type="nucleotide sequence ID" value="NZ_FQTV01000006.1"/>
</dbReference>
<dbReference type="EMBL" id="FQTV01000006">
    <property type="protein sequence ID" value="SHF21837.1"/>
    <property type="molecule type" value="Genomic_DNA"/>
</dbReference>
<evidence type="ECO:0000259" key="5">
    <source>
        <dbReference type="PROSITE" id="PS50893"/>
    </source>
</evidence>
<dbReference type="Pfam" id="PF00005">
    <property type="entry name" value="ABC_tran"/>
    <property type="match status" value="1"/>
</dbReference>
<feature type="domain" description="ABC transporter" evidence="5">
    <location>
        <begin position="3"/>
        <end position="230"/>
    </location>
</feature>
<reference evidence="6 7" key="1">
    <citation type="submission" date="2016-11" db="EMBL/GenBank/DDBJ databases">
        <authorList>
            <person name="Jaros S."/>
            <person name="Januszkiewicz K."/>
            <person name="Wedrychowicz H."/>
        </authorList>
    </citation>
    <scope>NUCLEOTIDE SEQUENCE [LARGE SCALE GENOMIC DNA]</scope>
    <source>
        <strain evidence="6 7">DSM 26991</strain>
    </source>
</reference>
<dbReference type="InterPro" id="IPR003439">
    <property type="entry name" value="ABC_transporter-like_ATP-bd"/>
</dbReference>
<dbReference type="PROSITE" id="PS50893">
    <property type="entry name" value="ABC_TRANSPORTER_2"/>
    <property type="match status" value="1"/>
</dbReference>
<dbReference type="InterPro" id="IPR027417">
    <property type="entry name" value="P-loop_NTPase"/>
</dbReference>
<evidence type="ECO:0000313" key="7">
    <source>
        <dbReference type="Proteomes" id="UP000184509"/>
    </source>
</evidence>
<dbReference type="PANTHER" id="PTHR43335">
    <property type="entry name" value="ABC TRANSPORTER, ATP-BINDING PROTEIN"/>
    <property type="match status" value="1"/>
</dbReference>
<organism evidence="6 7">
    <name type="scientific">Bacteroides luti</name>
    <dbReference type="NCBI Taxonomy" id="1297750"/>
    <lineage>
        <taxon>Bacteria</taxon>
        <taxon>Pseudomonadati</taxon>
        <taxon>Bacteroidota</taxon>
        <taxon>Bacteroidia</taxon>
        <taxon>Bacteroidales</taxon>
        <taxon>Bacteroidaceae</taxon>
        <taxon>Bacteroides</taxon>
    </lineage>
</organism>
<evidence type="ECO:0000256" key="1">
    <source>
        <dbReference type="ARBA" id="ARBA00005417"/>
    </source>
</evidence>
<dbReference type="SMART" id="SM00382">
    <property type="entry name" value="AAA"/>
    <property type="match status" value="1"/>
</dbReference>
<evidence type="ECO:0000256" key="2">
    <source>
        <dbReference type="ARBA" id="ARBA00022448"/>
    </source>
</evidence>
<dbReference type="CDD" id="cd03230">
    <property type="entry name" value="ABC_DR_subfamily_A"/>
    <property type="match status" value="1"/>
</dbReference>
<evidence type="ECO:0000256" key="3">
    <source>
        <dbReference type="ARBA" id="ARBA00022741"/>
    </source>
</evidence>
<evidence type="ECO:0000313" key="6">
    <source>
        <dbReference type="EMBL" id="SHF21837.1"/>
    </source>
</evidence>
<dbReference type="GO" id="GO:0016887">
    <property type="term" value="F:ATP hydrolysis activity"/>
    <property type="evidence" value="ECO:0007669"/>
    <property type="project" value="InterPro"/>
</dbReference>
<evidence type="ECO:0000256" key="4">
    <source>
        <dbReference type="ARBA" id="ARBA00022840"/>
    </source>
</evidence>
<keyword evidence="3" id="KW-0547">Nucleotide-binding</keyword>
<keyword evidence="2" id="KW-0813">Transport</keyword>